<dbReference type="AlphaFoldDB" id="A0AAD1WVJ9"/>
<gene>
    <name evidence="2" type="ORF">PECUL_23A033869</name>
</gene>
<keyword evidence="3" id="KW-1185">Reference proteome</keyword>
<sequence>MRRLSVTETNKNEECSVVVTSAPPGGNAEHNAQSVEYHSHDSETCLTGDIQVELVADHTVNDTDNSKEHELTPVSTQNEYIEGKTDTRDTSKKLESKEQIVENFKELIQQLAEDKDDNDMAKLQEEISAKPVEQIFEETQDIPKIQGSLENKQDTETEPVNGDITKELFPSDMMEALELANETLDTESNLEPADTDEKSLTTLVSVSMDLEKSLKIHLLIRF</sequence>
<evidence type="ECO:0000313" key="2">
    <source>
        <dbReference type="EMBL" id="CAH2324441.1"/>
    </source>
</evidence>
<proteinExistence type="predicted"/>
<evidence type="ECO:0000313" key="3">
    <source>
        <dbReference type="Proteomes" id="UP001295444"/>
    </source>
</evidence>
<evidence type="ECO:0000256" key="1">
    <source>
        <dbReference type="SAM" id="MobiDB-lite"/>
    </source>
</evidence>
<dbReference type="EMBL" id="OW240923">
    <property type="protein sequence ID" value="CAH2324441.1"/>
    <property type="molecule type" value="Genomic_DNA"/>
</dbReference>
<protein>
    <submittedName>
        <fullName evidence="2">Uncharacterized protein</fullName>
    </submittedName>
</protein>
<reference evidence="2" key="1">
    <citation type="submission" date="2022-03" db="EMBL/GenBank/DDBJ databases">
        <authorList>
            <person name="Alioto T."/>
            <person name="Alioto T."/>
            <person name="Gomez Garrido J."/>
        </authorList>
    </citation>
    <scope>NUCLEOTIDE SEQUENCE</scope>
</reference>
<feature type="region of interest" description="Disordered" evidence="1">
    <location>
        <begin position="1"/>
        <end position="32"/>
    </location>
</feature>
<organism evidence="2 3">
    <name type="scientific">Pelobates cultripes</name>
    <name type="common">Western spadefoot toad</name>
    <dbReference type="NCBI Taxonomy" id="61616"/>
    <lineage>
        <taxon>Eukaryota</taxon>
        <taxon>Metazoa</taxon>
        <taxon>Chordata</taxon>
        <taxon>Craniata</taxon>
        <taxon>Vertebrata</taxon>
        <taxon>Euteleostomi</taxon>
        <taxon>Amphibia</taxon>
        <taxon>Batrachia</taxon>
        <taxon>Anura</taxon>
        <taxon>Pelobatoidea</taxon>
        <taxon>Pelobatidae</taxon>
        <taxon>Pelobates</taxon>
    </lineage>
</organism>
<dbReference type="Proteomes" id="UP001295444">
    <property type="component" value="Chromosome 12"/>
</dbReference>
<accession>A0AAD1WVJ9</accession>
<name>A0AAD1WVJ9_PELCU</name>